<evidence type="ECO:0000313" key="1">
    <source>
        <dbReference type="EnsemblPlants" id="AVESA.00010b.r2.2DG0393780.1.CDS"/>
    </source>
</evidence>
<name>A0ACD5VBA1_AVESA</name>
<dbReference type="EnsemblPlants" id="AVESA.00010b.r2.2DG0393780.1">
    <property type="protein sequence ID" value="AVESA.00010b.r2.2DG0393780.1.CDS"/>
    <property type="gene ID" value="AVESA.00010b.r2.2DG0393780"/>
</dbReference>
<organism evidence="1 2">
    <name type="scientific">Avena sativa</name>
    <name type="common">Oat</name>
    <dbReference type="NCBI Taxonomy" id="4498"/>
    <lineage>
        <taxon>Eukaryota</taxon>
        <taxon>Viridiplantae</taxon>
        <taxon>Streptophyta</taxon>
        <taxon>Embryophyta</taxon>
        <taxon>Tracheophyta</taxon>
        <taxon>Spermatophyta</taxon>
        <taxon>Magnoliopsida</taxon>
        <taxon>Liliopsida</taxon>
        <taxon>Poales</taxon>
        <taxon>Poaceae</taxon>
        <taxon>BOP clade</taxon>
        <taxon>Pooideae</taxon>
        <taxon>Poodae</taxon>
        <taxon>Poeae</taxon>
        <taxon>Poeae Chloroplast Group 1 (Aveneae type)</taxon>
        <taxon>Aveninae</taxon>
        <taxon>Avena</taxon>
    </lineage>
</organism>
<proteinExistence type="predicted"/>
<sequence length="408" mass="45827">MELLSNALAHASVPDRYVFPPDKRAALQLDGQSLDDDADGVTLPVVDLHHAALSGDDGLRRRVAAEIVRAGKEFGFFQEYWSDDILEYNEFDRFKILNLVFRLKELNFLFFFGSIFFLCFRIIIKTLDLLIRAQVVNHGVGEDVVKGFRDAAAEFFAMPAEEKLPYCSDDQRKPFRLASSTSYDKSETRYWRDYLKLQCHPVTDALLRHWPPQPPTFRPRLASFSEAVHDLAQTLLALVAKGLGLVPDFFAGDLSGGETQMNVNYYPPCPDPSLTLGLLPHCDRHLLTVLSQGEVAGLQARHQGRWILFRPVPGAFVVNFGHQMEIVTNGALASVEHRAVTNSAVARMSVATLIMPKNECRIGPAPEMVDEAADNPARFREFVFSEFMEAYDTAAASREDVLESFRIN</sequence>
<reference evidence="1" key="1">
    <citation type="submission" date="2021-05" db="EMBL/GenBank/DDBJ databases">
        <authorList>
            <person name="Scholz U."/>
            <person name="Mascher M."/>
            <person name="Fiebig A."/>
        </authorList>
    </citation>
    <scope>NUCLEOTIDE SEQUENCE [LARGE SCALE GENOMIC DNA]</scope>
</reference>
<dbReference type="Proteomes" id="UP001732700">
    <property type="component" value="Chromosome 2D"/>
</dbReference>
<keyword evidence="2" id="KW-1185">Reference proteome</keyword>
<protein>
    <submittedName>
        <fullName evidence="1">Uncharacterized protein</fullName>
    </submittedName>
</protein>
<accession>A0ACD5VBA1</accession>
<evidence type="ECO:0000313" key="2">
    <source>
        <dbReference type="Proteomes" id="UP001732700"/>
    </source>
</evidence>
<reference evidence="1" key="2">
    <citation type="submission" date="2025-09" db="UniProtKB">
        <authorList>
            <consortium name="EnsemblPlants"/>
        </authorList>
    </citation>
    <scope>IDENTIFICATION</scope>
</reference>